<protein>
    <recommendedName>
        <fullName evidence="4">Lipoprotein</fullName>
    </recommendedName>
</protein>
<proteinExistence type="predicted"/>
<evidence type="ECO:0008006" key="4">
    <source>
        <dbReference type="Google" id="ProtNLM"/>
    </source>
</evidence>
<name>A0A5K7YME0_9BACT</name>
<evidence type="ECO:0000313" key="3">
    <source>
        <dbReference type="Proteomes" id="UP000427906"/>
    </source>
</evidence>
<evidence type="ECO:0000313" key="2">
    <source>
        <dbReference type="EMBL" id="BBO69613.1"/>
    </source>
</evidence>
<dbReference type="EMBL" id="AP021874">
    <property type="protein sequence ID" value="BBO69613.1"/>
    <property type="molecule type" value="Genomic_DNA"/>
</dbReference>
<evidence type="ECO:0000256" key="1">
    <source>
        <dbReference type="SAM" id="SignalP"/>
    </source>
</evidence>
<keyword evidence="1" id="KW-0732">Signal</keyword>
<organism evidence="2 3">
    <name type="scientific">Desulfosarcina alkanivorans</name>
    <dbReference type="NCBI Taxonomy" id="571177"/>
    <lineage>
        <taxon>Bacteria</taxon>
        <taxon>Pseudomonadati</taxon>
        <taxon>Thermodesulfobacteriota</taxon>
        <taxon>Desulfobacteria</taxon>
        <taxon>Desulfobacterales</taxon>
        <taxon>Desulfosarcinaceae</taxon>
        <taxon>Desulfosarcina</taxon>
    </lineage>
</organism>
<dbReference type="AlphaFoldDB" id="A0A5K7YME0"/>
<dbReference type="Proteomes" id="UP000427906">
    <property type="component" value="Chromosome"/>
</dbReference>
<feature type="chain" id="PRO_5024367667" description="Lipoprotein" evidence="1">
    <location>
        <begin position="31"/>
        <end position="220"/>
    </location>
</feature>
<gene>
    <name evidence="2" type="ORF">DSCA_35430</name>
</gene>
<sequence length="220" mass="24664">MCDAGAMRVNRKIRLVLTAALLMVTARAMAYEEIEDLVDIFATGGRFIAMVDGRRNFSEAYRSDEKILWQGAKGEVGAFLTSDRLLAVSVRSGQWNTIYLKVNEKKGQPEMLISAHLVVMLTAERIVGFGTHTGGFIQTRMPIGESVADRAAEGRVAVVVTPARAFGFSSYRRGVAEIRFKRQEKVVSLKTTYNLIRLRTSQRLITLKSEDAVWRQFDLK</sequence>
<keyword evidence="3" id="KW-1185">Reference proteome</keyword>
<accession>A0A5K7YME0</accession>
<reference evidence="2 3" key="1">
    <citation type="submission" date="2019-11" db="EMBL/GenBank/DDBJ databases">
        <title>Comparative genomics of hydrocarbon-degrading Desulfosarcina strains.</title>
        <authorList>
            <person name="Watanabe M."/>
            <person name="Kojima H."/>
            <person name="Fukui M."/>
        </authorList>
    </citation>
    <scope>NUCLEOTIDE SEQUENCE [LARGE SCALE GENOMIC DNA]</scope>
    <source>
        <strain evidence="2 3">PL12</strain>
    </source>
</reference>
<feature type="signal peptide" evidence="1">
    <location>
        <begin position="1"/>
        <end position="30"/>
    </location>
</feature>
<dbReference type="KEGG" id="dalk:DSCA_35430"/>